<dbReference type="PROSITE" id="PS51793">
    <property type="entry name" value="MIS18"/>
    <property type="match status" value="1"/>
</dbReference>
<evidence type="ECO:0000313" key="3">
    <source>
        <dbReference type="Proteomes" id="UP000261620"/>
    </source>
</evidence>
<dbReference type="STRING" id="94237.ENSMMOP00000013212"/>
<name>A0A3Q3WLG8_MOLML</name>
<accession>A0A3Q3WLG8</accession>
<evidence type="ECO:0000313" key="2">
    <source>
        <dbReference type="Ensembl" id="ENSMMOP00000013212.1"/>
    </source>
</evidence>
<sequence length="178" mass="19634">RAAPSLFLRARSSLSSVRWAFSASRSSTESTVVEEQLFGQAEEDEDGDDGPVVFICAKCRLPVGDSASWDGSEDGQNQIRLKREFCLIVDLSCRGCNSVLGMVYGSTPIISLPFPLFSPPPHTCPFHPHSLFIFMTMLLIFDVIFDPCSPHQMKMMVMSLTLRLEKIEAGIQEGGDKA</sequence>
<keyword evidence="3" id="KW-1185">Reference proteome</keyword>
<organism evidence="2 3">
    <name type="scientific">Mola mola</name>
    <name type="common">Ocean sunfish</name>
    <name type="synonym">Tetraodon mola</name>
    <dbReference type="NCBI Taxonomy" id="94237"/>
    <lineage>
        <taxon>Eukaryota</taxon>
        <taxon>Metazoa</taxon>
        <taxon>Chordata</taxon>
        <taxon>Craniata</taxon>
        <taxon>Vertebrata</taxon>
        <taxon>Euteleostomi</taxon>
        <taxon>Actinopterygii</taxon>
        <taxon>Neopterygii</taxon>
        <taxon>Teleostei</taxon>
        <taxon>Neoteleostei</taxon>
        <taxon>Acanthomorphata</taxon>
        <taxon>Eupercaria</taxon>
        <taxon>Tetraodontiformes</taxon>
        <taxon>Molidae</taxon>
        <taxon>Mola</taxon>
    </lineage>
</organism>
<dbReference type="Proteomes" id="UP000261620">
    <property type="component" value="Unplaced"/>
</dbReference>
<dbReference type="Ensembl" id="ENSMMOT00000013425.1">
    <property type="protein sequence ID" value="ENSMMOP00000013212.1"/>
    <property type="gene ID" value="ENSMMOG00000010144.1"/>
</dbReference>
<feature type="domain" description="Mis18" evidence="1">
    <location>
        <begin position="51"/>
        <end position="126"/>
    </location>
</feature>
<dbReference type="AlphaFoldDB" id="A0A3Q3WLG8"/>
<protein>
    <recommendedName>
        <fullName evidence="1">Mis18 domain-containing protein</fullName>
    </recommendedName>
</protein>
<reference evidence="2" key="1">
    <citation type="submission" date="2025-08" db="UniProtKB">
        <authorList>
            <consortium name="Ensembl"/>
        </authorList>
    </citation>
    <scope>IDENTIFICATION</scope>
</reference>
<evidence type="ECO:0000259" key="1">
    <source>
        <dbReference type="PROSITE" id="PS51793"/>
    </source>
</evidence>
<dbReference type="InterPro" id="IPR034752">
    <property type="entry name" value="Mis18"/>
</dbReference>
<proteinExistence type="predicted"/>
<reference evidence="2" key="2">
    <citation type="submission" date="2025-09" db="UniProtKB">
        <authorList>
            <consortium name="Ensembl"/>
        </authorList>
    </citation>
    <scope>IDENTIFICATION</scope>
</reference>